<reference evidence="1" key="1">
    <citation type="journal article" date="2020" name="Ecol. Evol.">
        <title>Genome structure and content of the rice root-knot nematode (Meloidogyne graminicola).</title>
        <authorList>
            <person name="Phan N.T."/>
            <person name="Danchin E.G.J."/>
            <person name="Klopp C."/>
            <person name="Perfus-Barbeoch L."/>
            <person name="Kozlowski D.K."/>
            <person name="Koutsovoulos G.D."/>
            <person name="Lopez-Roques C."/>
            <person name="Bouchez O."/>
            <person name="Zahm M."/>
            <person name="Besnard G."/>
            <person name="Bellafiore S."/>
        </authorList>
    </citation>
    <scope>NUCLEOTIDE SEQUENCE</scope>
    <source>
        <strain evidence="1">VN-18</strain>
    </source>
</reference>
<evidence type="ECO:0000313" key="2">
    <source>
        <dbReference type="Proteomes" id="UP000605970"/>
    </source>
</evidence>
<evidence type="ECO:0000313" key="1">
    <source>
        <dbReference type="EMBL" id="KAF7632428.1"/>
    </source>
</evidence>
<proteinExistence type="predicted"/>
<gene>
    <name evidence="1" type="ORF">Mgra_00008122</name>
</gene>
<sequence length="64" mass="7493">LIGNRFSNAEFPSIEWELCVQFIRGGNDINIWLSQIGPGRINDQVYTKYIIYSMKDENRVIISR</sequence>
<dbReference type="Proteomes" id="UP000605970">
    <property type="component" value="Unassembled WGS sequence"/>
</dbReference>
<dbReference type="EMBL" id="JABEBT010000102">
    <property type="protein sequence ID" value="KAF7632428.1"/>
    <property type="molecule type" value="Genomic_DNA"/>
</dbReference>
<name>A0A8S9ZGK4_9BILA</name>
<accession>A0A8S9ZGK4</accession>
<comment type="caution">
    <text evidence="1">The sequence shown here is derived from an EMBL/GenBank/DDBJ whole genome shotgun (WGS) entry which is preliminary data.</text>
</comment>
<protein>
    <submittedName>
        <fullName evidence="1">BTB domain-containing protein</fullName>
    </submittedName>
</protein>
<dbReference type="AlphaFoldDB" id="A0A8S9ZGK4"/>
<feature type="non-terminal residue" evidence="1">
    <location>
        <position position="1"/>
    </location>
</feature>
<keyword evidence="2" id="KW-1185">Reference proteome</keyword>
<organism evidence="1 2">
    <name type="scientific">Meloidogyne graminicola</name>
    <dbReference type="NCBI Taxonomy" id="189291"/>
    <lineage>
        <taxon>Eukaryota</taxon>
        <taxon>Metazoa</taxon>
        <taxon>Ecdysozoa</taxon>
        <taxon>Nematoda</taxon>
        <taxon>Chromadorea</taxon>
        <taxon>Rhabditida</taxon>
        <taxon>Tylenchina</taxon>
        <taxon>Tylenchomorpha</taxon>
        <taxon>Tylenchoidea</taxon>
        <taxon>Meloidogynidae</taxon>
        <taxon>Meloidogyninae</taxon>
        <taxon>Meloidogyne</taxon>
    </lineage>
</organism>